<name>A0A484ZCP4_9GAMM</name>
<sequence>MDYGCLLSNEKEHAKSFASSNAQGHLILGLTAQRDPDGEYRRHLCNRSLVFHRKTQHRRPWFEHTDTSLSEHGREHCPYVNVAVEEVATVEALRVFLPKVLPLVQRAHWHCSGCGHAYYGEKYCLTCQCGAHSQIALTGRRRKRAAR</sequence>
<dbReference type="EMBL" id="CAADJA010000002">
    <property type="protein sequence ID" value="VFS46164.1"/>
    <property type="molecule type" value="Genomic_DNA"/>
</dbReference>
<feature type="domain" description="DUF7828" evidence="2">
    <location>
        <begin position="14"/>
        <end position="98"/>
    </location>
</feature>
<dbReference type="Proteomes" id="UP000373449">
    <property type="component" value="Unassembled WGS sequence"/>
</dbReference>
<proteinExistence type="predicted"/>
<gene>
    <name evidence="3" type="ORF">NCTC12282_01055</name>
</gene>
<dbReference type="InterPro" id="IPR057150">
    <property type="entry name" value="DUF7828"/>
</dbReference>
<dbReference type="AlphaFoldDB" id="A0A484ZCP4"/>
<evidence type="ECO:0000313" key="4">
    <source>
        <dbReference type="Proteomes" id="UP000373449"/>
    </source>
</evidence>
<accession>A0A484ZCP4</accession>
<dbReference type="InterPro" id="IPR021696">
    <property type="entry name" value="DUF3279"/>
</dbReference>
<dbReference type="Pfam" id="PF25165">
    <property type="entry name" value="DUF7828"/>
    <property type="match status" value="1"/>
</dbReference>
<evidence type="ECO:0000259" key="1">
    <source>
        <dbReference type="Pfam" id="PF11682"/>
    </source>
</evidence>
<feature type="domain" description="DUF3279" evidence="1">
    <location>
        <begin position="104"/>
        <end position="134"/>
    </location>
</feature>
<dbReference type="Pfam" id="PF11682">
    <property type="entry name" value="Zn_ribbon_11"/>
    <property type="match status" value="1"/>
</dbReference>
<evidence type="ECO:0000259" key="2">
    <source>
        <dbReference type="Pfam" id="PF25165"/>
    </source>
</evidence>
<organism evidence="3 4">
    <name type="scientific">Budvicia aquatica</name>
    <dbReference type="NCBI Taxonomy" id="82979"/>
    <lineage>
        <taxon>Bacteria</taxon>
        <taxon>Pseudomonadati</taxon>
        <taxon>Pseudomonadota</taxon>
        <taxon>Gammaproteobacteria</taxon>
        <taxon>Enterobacterales</taxon>
        <taxon>Budviciaceae</taxon>
        <taxon>Budvicia</taxon>
    </lineage>
</organism>
<dbReference type="OrthoDB" id="6423493at2"/>
<protein>
    <submittedName>
        <fullName evidence="3">Protein of uncharacterized function (DUF3279)</fullName>
    </submittedName>
</protein>
<reference evidence="3 4" key="1">
    <citation type="submission" date="2019-03" db="EMBL/GenBank/DDBJ databases">
        <authorList>
            <consortium name="Pathogen Informatics"/>
        </authorList>
    </citation>
    <scope>NUCLEOTIDE SEQUENCE [LARGE SCALE GENOMIC DNA]</scope>
    <source>
        <strain evidence="3 4">NCTC12282</strain>
    </source>
</reference>
<evidence type="ECO:0000313" key="3">
    <source>
        <dbReference type="EMBL" id="VFS46164.1"/>
    </source>
</evidence>